<accession>A0A8I1L8Z8</accession>
<organism evidence="2 3">
    <name type="scientific">Corynebacterium tuberculostearicum</name>
    <dbReference type="NCBI Taxonomy" id="38304"/>
    <lineage>
        <taxon>Bacteria</taxon>
        <taxon>Bacillati</taxon>
        <taxon>Actinomycetota</taxon>
        <taxon>Actinomycetes</taxon>
        <taxon>Mycobacteriales</taxon>
        <taxon>Corynebacteriaceae</taxon>
        <taxon>Corynebacterium</taxon>
    </lineage>
</organism>
<name>A0A8I1L8Z8_9CORY</name>
<dbReference type="Proteomes" id="UP000603369">
    <property type="component" value="Unassembled WGS sequence"/>
</dbReference>
<dbReference type="RefSeq" id="WP_200435795.1">
    <property type="nucleotide sequence ID" value="NZ_JAEHFL010000008.1"/>
</dbReference>
<feature type="domain" description="DUF559" evidence="1">
    <location>
        <begin position="202"/>
        <end position="283"/>
    </location>
</feature>
<protein>
    <submittedName>
        <fullName evidence="2">DUF559 domain-containing protein</fullName>
    </submittedName>
</protein>
<sequence length="300" mass="33851">MITDHFINLRYAGAESPHHLALQRGELTQIAPWVAVPTATWRQWVRHKQQFAKVVAAGWSTHRAVLISKSAARLWGMWVISRKGEEVELAVPSGSVPPRRLTAKGYRYRRVKSLQESTVTVAGVRATHPARTCLEIARLHGFPDGLVATDSALRQHGVTTYDLREELARMQRTRGQAAMRKVIEHAYGGSESPYESYLRALIIERFPQVKIEPQKPLLGKYRADLCLDGWLVLEVDGDAKYDGTYGKEPAHVVKQQIKRQRALENRGYVVLRFGSSEVKASYEALRIISNHLGKRGRKVA</sequence>
<reference evidence="2 3" key="1">
    <citation type="submission" date="2020-12" db="EMBL/GenBank/DDBJ databases">
        <title>Draft genome sequence of the commensal strain Corynebacterium tuberculostearicum MFP09/CIP 102622 isolated from human skin.</title>
        <authorList>
            <person name="Boukerb A.M."/>
            <person name="Janvier X."/>
            <person name="Feuilloley M.G.J."/>
            <person name="Groboillot A."/>
        </authorList>
    </citation>
    <scope>NUCLEOTIDE SEQUENCE [LARGE SCALE GENOMIC DNA]</scope>
    <source>
        <strain evidence="2 3">CIP 102622</strain>
    </source>
</reference>
<evidence type="ECO:0000313" key="3">
    <source>
        <dbReference type="Proteomes" id="UP000603369"/>
    </source>
</evidence>
<dbReference type="EMBL" id="JAEHFL010000008">
    <property type="protein sequence ID" value="MBK3428108.1"/>
    <property type="molecule type" value="Genomic_DNA"/>
</dbReference>
<dbReference type="InterPro" id="IPR007569">
    <property type="entry name" value="DUF559"/>
</dbReference>
<proteinExistence type="predicted"/>
<comment type="caution">
    <text evidence="2">The sequence shown here is derived from an EMBL/GenBank/DDBJ whole genome shotgun (WGS) entry which is preliminary data.</text>
</comment>
<gene>
    <name evidence="2" type="ORF">JDP02_06225</name>
</gene>
<keyword evidence="3" id="KW-1185">Reference proteome</keyword>
<evidence type="ECO:0000313" key="2">
    <source>
        <dbReference type="EMBL" id="MBK3428108.1"/>
    </source>
</evidence>
<dbReference type="Gene3D" id="3.40.960.10">
    <property type="entry name" value="VSR Endonuclease"/>
    <property type="match status" value="1"/>
</dbReference>
<dbReference type="AlphaFoldDB" id="A0A8I1L8Z8"/>
<evidence type="ECO:0000259" key="1">
    <source>
        <dbReference type="Pfam" id="PF04480"/>
    </source>
</evidence>
<dbReference type="Pfam" id="PF04480">
    <property type="entry name" value="DUF559"/>
    <property type="match status" value="1"/>
</dbReference>